<dbReference type="AlphaFoldDB" id="A0AAN7ZWW6"/>
<gene>
    <name evidence="1" type="ORF">RI543_004779</name>
</gene>
<reference evidence="2" key="1">
    <citation type="submission" date="2023-07" db="EMBL/GenBank/DDBJ databases">
        <title>A draft genome of Kazachstania heterogenica Y-27499.</title>
        <authorList>
            <person name="Donic C."/>
            <person name="Kralova J.S."/>
            <person name="Fidel L."/>
            <person name="Ben-Dor S."/>
            <person name="Jung S."/>
        </authorList>
    </citation>
    <scope>NUCLEOTIDE SEQUENCE [LARGE SCALE GENOMIC DNA]</scope>
    <source>
        <strain evidence="2">Y27499</strain>
    </source>
</reference>
<evidence type="ECO:0000313" key="1">
    <source>
        <dbReference type="EMBL" id="KAK5773881.1"/>
    </source>
</evidence>
<sequence>MSKVFDGTGVPVYLNISQYALTGNAEIRSLHVTPNVGVKDLDQPKLWAQGFNKNVQSQLSTVPNITPGQKYIVEKDTNSYTLLRIDL</sequence>
<name>A0AAN7ZWW6_9SACH</name>
<protein>
    <submittedName>
        <fullName evidence="1">Uncharacterized protein</fullName>
    </submittedName>
</protein>
<comment type="caution">
    <text evidence="1">The sequence shown here is derived from an EMBL/GenBank/DDBJ whole genome shotgun (WGS) entry which is preliminary data.</text>
</comment>
<keyword evidence="2" id="KW-1185">Reference proteome</keyword>
<accession>A0AAN7ZWW6</accession>
<dbReference type="EMBL" id="JAWIZZ010000061">
    <property type="protein sequence ID" value="KAK5773881.1"/>
    <property type="molecule type" value="Genomic_DNA"/>
</dbReference>
<dbReference type="Proteomes" id="UP001306508">
    <property type="component" value="Unassembled WGS sequence"/>
</dbReference>
<organism evidence="1 2">
    <name type="scientific">Arxiozyma heterogenica</name>
    <dbReference type="NCBI Taxonomy" id="278026"/>
    <lineage>
        <taxon>Eukaryota</taxon>
        <taxon>Fungi</taxon>
        <taxon>Dikarya</taxon>
        <taxon>Ascomycota</taxon>
        <taxon>Saccharomycotina</taxon>
        <taxon>Saccharomycetes</taxon>
        <taxon>Saccharomycetales</taxon>
        <taxon>Saccharomycetaceae</taxon>
        <taxon>Arxiozyma</taxon>
    </lineage>
</organism>
<proteinExistence type="predicted"/>
<evidence type="ECO:0000313" key="2">
    <source>
        <dbReference type="Proteomes" id="UP001306508"/>
    </source>
</evidence>